<dbReference type="KEGG" id="bany:112055100"/>
<evidence type="ECO:0000256" key="12">
    <source>
        <dbReference type="ARBA" id="ARBA00023033"/>
    </source>
</evidence>
<dbReference type="Pfam" id="PF00067">
    <property type="entry name" value="p450"/>
    <property type="match status" value="1"/>
</dbReference>
<evidence type="ECO:0000256" key="7">
    <source>
        <dbReference type="ARBA" id="ARBA00022723"/>
    </source>
</evidence>
<dbReference type="InterPro" id="IPR001128">
    <property type="entry name" value="Cyt_P450"/>
</dbReference>
<dbReference type="GO" id="GO:0004497">
    <property type="term" value="F:monooxygenase activity"/>
    <property type="evidence" value="ECO:0007669"/>
    <property type="project" value="UniProtKB-KW"/>
</dbReference>
<evidence type="ECO:0000256" key="3">
    <source>
        <dbReference type="ARBA" id="ARBA00004174"/>
    </source>
</evidence>
<dbReference type="PANTHER" id="PTHR24291">
    <property type="entry name" value="CYTOCHROME P450 FAMILY 4"/>
    <property type="match status" value="1"/>
</dbReference>
<evidence type="ECO:0000256" key="4">
    <source>
        <dbReference type="ARBA" id="ARBA00004406"/>
    </source>
</evidence>
<comment type="similarity">
    <text evidence="5 15">Belongs to the cytochrome P450 family.</text>
</comment>
<keyword evidence="11 14" id="KW-0408">Iron</keyword>
<keyword evidence="10 15" id="KW-0560">Oxidoreductase</keyword>
<dbReference type="GO" id="GO:0005789">
    <property type="term" value="C:endoplasmic reticulum membrane"/>
    <property type="evidence" value="ECO:0007669"/>
    <property type="project" value="UniProtKB-SubCell"/>
</dbReference>
<dbReference type="PANTHER" id="PTHR24291:SF189">
    <property type="entry name" value="CYTOCHROME P450 4C3-RELATED"/>
    <property type="match status" value="1"/>
</dbReference>
<reference evidence="17" key="1">
    <citation type="submission" date="2025-08" db="UniProtKB">
        <authorList>
            <consortium name="RefSeq"/>
        </authorList>
    </citation>
    <scope>IDENTIFICATION</scope>
</reference>
<accession>A0A6J1NT46</accession>
<proteinExistence type="inferred from homology"/>
<evidence type="ECO:0000256" key="10">
    <source>
        <dbReference type="ARBA" id="ARBA00023002"/>
    </source>
</evidence>
<dbReference type="InterPro" id="IPR036396">
    <property type="entry name" value="Cyt_P450_sf"/>
</dbReference>
<evidence type="ECO:0000313" key="17">
    <source>
        <dbReference type="RefSeq" id="XP_023950870.2"/>
    </source>
</evidence>
<evidence type="ECO:0000256" key="1">
    <source>
        <dbReference type="ARBA" id="ARBA00001971"/>
    </source>
</evidence>
<evidence type="ECO:0000256" key="15">
    <source>
        <dbReference type="RuleBase" id="RU000461"/>
    </source>
</evidence>
<organism evidence="16 17">
    <name type="scientific">Bicyclus anynana</name>
    <name type="common">Squinting bush brown butterfly</name>
    <dbReference type="NCBI Taxonomy" id="110368"/>
    <lineage>
        <taxon>Eukaryota</taxon>
        <taxon>Metazoa</taxon>
        <taxon>Ecdysozoa</taxon>
        <taxon>Arthropoda</taxon>
        <taxon>Hexapoda</taxon>
        <taxon>Insecta</taxon>
        <taxon>Pterygota</taxon>
        <taxon>Neoptera</taxon>
        <taxon>Endopterygota</taxon>
        <taxon>Lepidoptera</taxon>
        <taxon>Glossata</taxon>
        <taxon>Ditrysia</taxon>
        <taxon>Papilionoidea</taxon>
        <taxon>Nymphalidae</taxon>
        <taxon>Satyrinae</taxon>
        <taxon>Satyrini</taxon>
        <taxon>Mycalesina</taxon>
        <taxon>Bicyclus</taxon>
    </lineage>
</organism>
<dbReference type="InterPro" id="IPR002401">
    <property type="entry name" value="Cyt_P450_E_grp-I"/>
</dbReference>
<evidence type="ECO:0000256" key="6">
    <source>
        <dbReference type="ARBA" id="ARBA00022617"/>
    </source>
</evidence>
<dbReference type="OrthoDB" id="1470350at2759"/>
<comment type="function">
    <text evidence="2">May be involved in the metabolism of insect hormones and in the breakdown of synthetic insecticides.</text>
</comment>
<evidence type="ECO:0000313" key="16">
    <source>
        <dbReference type="Proteomes" id="UP001652582"/>
    </source>
</evidence>
<evidence type="ECO:0000256" key="13">
    <source>
        <dbReference type="ARBA" id="ARBA00023136"/>
    </source>
</evidence>
<evidence type="ECO:0000256" key="9">
    <source>
        <dbReference type="ARBA" id="ARBA00022848"/>
    </source>
</evidence>
<dbReference type="Proteomes" id="UP001652582">
    <property type="component" value="Chromosome 7"/>
</dbReference>
<keyword evidence="7 14" id="KW-0479">Metal-binding</keyword>
<protein>
    <submittedName>
        <fullName evidence="17">Cytochrome P450 4C1-like</fullName>
    </submittedName>
</protein>
<keyword evidence="6 14" id="KW-0349">Heme</keyword>
<comment type="cofactor">
    <cofactor evidence="1 14">
        <name>heme</name>
        <dbReference type="ChEBI" id="CHEBI:30413"/>
    </cofactor>
</comment>
<keyword evidence="13" id="KW-0472">Membrane</keyword>
<evidence type="ECO:0000256" key="11">
    <source>
        <dbReference type="ARBA" id="ARBA00023004"/>
    </source>
</evidence>
<evidence type="ECO:0000256" key="5">
    <source>
        <dbReference type="ARBA" id="ARBA00010617"/>
    </source>
</evidence>
<keyword evidence="9" id="KW-0492">Microsome</keyword>
<evidence type="ECO:0000256" key="8">
    <source>
        <dbReference type="ARBA" id="ARBA00022824"/>
    </source>
</evidence>
<dbReference type="GO" id="GO:0020037">
    <property type="term" value="F:heme binding"/>
    <property type="evidence" value="ECO:0007669"/>
    <property type="project" value="InterPro"/>
</dbReference>
<dbReference type="AlphaFoldDB" id="A0A6J1NT46"/>
<keyword evidence="8" id="KW-0256">Endoplasmic reticulum</keyword>
<keyword evidence="16" id="KW-1185">Reference proteome</keyword>
<sequence>MILFVLLIVALVFWTAQFRFRRRRLYELASRVPRSKHTLPVIGIAHKLSGNTEDILTYMKQFSYEAIKSDNGVMADWLNHLLYYVMVNPVDLEMVLRTCLEKDDVHRFMRQNLGNGVLFATVPFWRRRRKILLPAFKTKIIEGFTDILVEHSERITEKLGTVCESESVDLWPIVTAYSVDSVSDTMSGAKINAQMDPSSPFMACLEDSLNLVCERLFHLWLHPDWLFRFFPQYTKQKKCMQFIYGYTDEIIRKRRDDLKTEKQAESKTNNELDYKGKTFLDLLIHLSGGEKGYTDIELREEILSLNLAGADTIGISIGFSLILLAKYPDIQEKVYKEIEEIFGGSSRPLTREDLHKLYYLERVVKESLRLFPPAPFLLRKVETEITLPSGLIVPKGVGIVASIFGAHRDPKYWGPDAEHFDPDRFLPERYTLQHACSYMPFSNGPRNCVGSLYAMMSMKSAIATIIRNFKIIGEPEKGPIPSIRTKMIVTMNAIEGCCVKLEKRKLCSIKA</sequence>
<dbReference type="InterPro" id="IPR017972">
    <property type="entry name" value="Cyt_P450_CS"/>
</dbReference>
<gene>
    <name evidence="17" type="primary">LOC112055100</name>
</gene>
<evidence type="ECO:0000256" key="2">
    <source>
        <dbReference type="ARBA" id="ARBA00003690"/>
    </source>
</evidence>
<name>A0A6J1NT46_BICAN</name>
<dbReference type="GO" id="GO:0005506">
    <property type="term" value="F:iron ion binding"/>
    <property type="evidence" value="ECO:0007669"/>
    <property type="project" value="InterPro"/>
</dbReference>
<keyword evidence="12 15" id="KW-0503">Monooxygenase</keyword>
<dbReference type="PRINTS" id="PR00385">
    <property type="entry name" value="P450"/>
</dbReference>
<dbReference type="CDD" id="cd20628">
    <property type="entry name" value="CYP4"/>
    <property type="match status" value="1"/>
</dbReference>
<dbReference type="InterPro" id="IPR050196">
    <property type="entry name" value="Cytochrome_P450_Monoox"/>
</dbReference>
<feature type="binding site" description="axial binding residue" evidence="14">
    <location>
        <position position="448"/>
    </location>
    <ligand>
        <name>heme</name>
        <dbReference type="ChEBI" id="CHEBI:30413"/>
    </ligand>
    <ligandPart>
        <name>Fe</name>
        <dbReference type="ChEBI" id="CHEBI:18248"/>
    </ligandPart>
</feature>
<dbReference type="SUPFAM" id="SSF48264">
    <property type="entry name" value="Cytochrome P450"/>
    <property type="match status" value="1"/>
</dbReference>
<dbReference type="GO" id="GO:0016705">
    <property type="term" value="F:oxidoreductase activity, acting on paired donors, with incorporation or reduction of molecular oxygen"/>
    <property type="evidence" value="ECO:0007669"/>
    <property type="project" value="InterPro"/>
</dbReference>
<comment type="subcellular location">
    <subcellularLocation>
        <location evidence="4">Endoplasmic reticulum membrane</location>
        <topology evidence="4">Peripheral membrane protein</topology>
    </subcellularLocation>
    <subcellularLocation>
        <location evidence="3">Microsome membrane</location>
        <topology evidence="3">Peripheral membrane protein</topology>
    </subcellularLocation>
</comment>
<dbReference type="PRINTS" id="PR00463">
    <property type="entry name" value="EP450I"/>
</dbReference>
<dbReference type="RefSeq" id="XP_023950870.2">
    <property type="nucleotide sequence ID" value="XM_024095102.2"/>
</dbReference>
<dbReference type="PROSITE" id="PS00086">
    <property type="entry name" value="CYTOCHROME_P450"/>
    <property type="match status" value="1"/>
</dbReference>
<dbReference type="Gene3D" id="1.10.630.10">
    <property type="entry name" value="Cytochrome P450"/>
    <property type="match status" value="1"/>
</dbReference>
<dbReference type="GeneID" id="112055100"/>
<evidence type="ECO:0000256" key="14">
    <source>
        <dbReference type="PIRSR" id="PIRSR602401-1"/>
    </source>
</evidence>